<proteinExistence type="inferred from homology"/>
<comment type="caution">
    <text evidence="5">The sequence shown here is derived from an EMBL/GenBank/DDBJ whole genome shotgun (WGS) entry which is preliminary data.</text>
</comment>
<gene>
    <name evidence="5" type="ORF">Vau01_102980</name>
</gene>
<keyword evidence="2 4" id="KW-0479">Metal-binding</keyword>
<name>A0A8J3ZH27_9ACTN</name>
<dbReference type="GO" id="GO:0005506">
    <property type="term" value="F:iron ion binding"/>
    <property type="evidence" value="ECO:0007669"/>
    <property type="project" value="InterPro"/>
</dbReference>
<dbReference type="Gene3D" id="1.10.630.10">
    <property type="entry name" value="Cytochrome P450"/>
    <property type="match status" value="1"/>
</dbReference>
<reference evidence="5" key="1">
    <citation type="submission" date="2021-01" db="EMBL/GenBank/DDBJ databases">
        <title>Whole genome shotgun sequence of Virgisporangium aurantiacum NBRC 16421.</title>
        <authorList>
            <person name="Komaki H."/>
            <person name="Tamura T."/>
        </authorList>
    </citation>
    <scope>NUCLEOTIDE SEQUENCE</scope>
    <source>
        <strain evidence="5">NBRC 16421</strain>
    </source>
</reference>
<protein>
    <submittedName>
        <fullName evidence="5">Cytochrome P450</fullName>
    </submittedName>
</protein>
<keyword evidence="6" id="KW-1185">Reference proteome</keyword>
<evidence type="ECO:0000313" key="5">
    <source>
        <dbReference type="EMBL" id="GIJ62782.1"/>
    </source>
</evidence>
<keyword evidence="3 4" id="KW-0408">Iron</keyword>
<dbReference type="GO" id="GO:0016705">
    <property type="term" value="F:oxidoreductase activity, acting on paired donors, with incorporation or reduction of molecular oxygen"/>
    <property type="evidence" value="ECO:0007669"/>
    <property type="project" value="InterPro"/>
</dbReference>
<dbReference type="EMBL" id="BOPG01000083">
    <property type="protein sequence ID" value="GIJ62782.1"/>
    <property type="molecule type" value="Genomic_DNA"/>
</dbReference>
<sequence length="411" mass="45601">MTADPDLLRHLRGPSAESGGVFWQNDHQLMVFDADTAVRANADNFADLTMPDRFVDVLRRRPSPAVSWKQVRATFLAQLRRLAAPAELAALDERMTAVLRERLDERLDLPWLAHEVSFRSLVPLVIGGLRASDQIKITRDALTKLDRLMRPPKRDLPMWLSPRLVSIGVQAGLVIRRELRRRAKAPRRLDLTDAIATDLLADLGMDRAVHSIAAVLTAIAGPPGAAAANVMYALVTRPDWADRLAAEFAAITPDELYRTGTRCAPLAHRFVKEVLRMWSSPTMMTRSARCPLRIAGHDLDVGQQYVVSPAMVHHDERHWRDPETFDPDRWLPDAPNGLTGAQHYVPFGWAPTACIGAGLGTIQLVLLCRLFCTEFRVEAADPSALRVAVGSVALPMDFTGRVTRRSHAVAP</sequence>
<dbReference type="InterPro" id="IPR050121">
    <property type="entry name" value="Cytochrome_P450_monoxygenase"/>
</dbReference>
<dbReference type="GO" id="GO:0004497">
    <property type="term" value="F:monooxygenase activity"/>
    <property type="evidence" value="ECO:0007669"/>
    <property type="project" value="InterPro"/>
</dbReference>
<dbReference type="Pfam" id="PF00067">
    <property type="entry name" value="p450"/>
    <property type="match status" value="1"/>
</dbReference>
<dbReference type="InterPro" id="IPR036396">
    <property type="entry name" value="Cyt_P450_sf"/>
</dbReference>
<feature type="binding site" description="axial binding residue" evidence="4">
    <location>
        <position position="354"/>
    </location>
    <ligand>
        <name>heme</name>
        <dbReference type="ChEBI" id="CHEBI:30413"/>
    </ligand>
    <ligandPart>
        <name>Fe</name>
        <dbReference type="ChEBI" id="CHEBI:18248"/>
    </ligandPart>
</feature>
<evidence type="ECO:0000256" key="4">
    <source>
        <dbReference type="PIRSR" id="PIRSR602403-1"/>
    </source>
</evidence>
<comment type="similarity">
    <text evidence="1">Belongs to the cytochrome P450 family.</text>
</comment>
<dbReference type="PANTHER" id="PTHR24305">
    <property type="entry name" value="CYTOCHROME P450"/>
    <property type="match status" value="1"/>
</dbReference>
<evidence type="ECO:0000256" key="2">
    <source>
        <dbReference type="ARBA" id="ARBA00022723"/>
    </source>
</evidence>
<accession>A0A8J3ZH27</accession>
<dbReference type="InterPro" id="IPR001128">
    <property type="entry name" value="Cyt_P450"/>
</dbReference>
<dbReference type="GO" id="GO:0020037">
    <property type="term" value="F:heme binding"/>
    <property type="evidence" value="ECO:0007669"/>
    <property type="project" value="InterPro"/>
</dbReference>
<dbReference type="CDD" id="cd00302">
    <property type="entry name" value="cytochrome_P450"/>
    <property type="match status" value="1"/>
</dbReference>
<evidence type="ECO:0000256" key="3">
    <source>
        <dbReference type="ARBA" id="ARBA00023004"/>
    </source>
</evidence>
<evidence type="ECO:0000313" key="6">
    <source>
        <dbReference type="Proteomes" id="UP000612585"/>
    </source>
</evidence>
<dbReference type="PRINTS" id="PR00465">
    <property type="entry name" value="EP450IV"/>
</dbReference>
<dbReference type="RefSeq" id="WP_204008660.1">
    <property type="nucleotide sequence ID" value="NZ_BOPG01000083.1"/>
</dbReference>
<evidence type="ECO:0000256" key="1">
    <source>
        <dbReference type="ARBA" id="ARBA00010617"/>
    </source>
</evidence>
<organism evidence="5 6">
    <name type="scientific">Virgisporangium aurantiacum</name>
    <dbReference type="NCBI Taxonomy" id="175570"/>
    <lineage>
        <taxon>Bacteria</taxon>
        <taxon>Bacillati</taxon>
        <taxon>Actinomycetota</taxon>
        <taxon>Actinomycetes</taxon>
        <taxon>Micromonosporales</taxon>
        <taxon>Micromonosporaceae</taxon>
        <taxon>Virgisporangium</taxon>
    </lineage>
</organism>
<keyword evidence="4" id="KW-0349">Heme</keyword>
<dbReference type="SUPFAM" id="SSF48264">
    <property type="entry name" value="Cytochrome P450"/>
    <property type="match status" value="1"/>
</dbReference>
<comment type="cofactor">
    <cofactor evidence="4">
        <name>heme</name>
        <dbReference type="ChEBI" id="CHEBI:30413"/>
    </cofactor>
</comment>
<dbReference type="InterPro" id="IPR002403">
    <property type="entry name" value="Cyt_P450_E_grp-IV"/>
</dbReference>
<dbReference type="AlphaFoldDB" id="A0A8J3ZH27"/>
<dbReference type="Proteomes" id="UP000612585">
    <property type="component" value="Unassembled WGS sequence"/>
</dbReference>
<dbReference type="PANTHER" id="PTHR24305:SF166">
    <property type="entry name" value="CYTOCHROME P450 12A4, MITOCHONDRIAL-RELATED"/>
    <property type="match status" value="1"/>
</dbReference>